<comment type="caution">
    <text evidence="1">The sequence shown here is derived from an EMBL/GenBank/DDBJ whole genome shotgun (WGS) entry which is preliminary data.</text>
</comment>
<dbReference type="Proteomes" id="UP001296923">
    <property type="component" value="Unassembled WGS sequence"/>
</dbReference>
<sequence length="45" mass="5304">MNVHLVFGESTTGAMKWLLNKEKRQEHVIRFPCQKGSYIRNGENR</sequence>
<name>A0ABS2ZRQ5_9BACL</name>
<gene>
    <name evidence="1" type="ORF">JYA63_10565</name>
</gene>
<protein>
    <submittedName>
        <fullName evidence="1">Uncharacterized protein</fullName>
    </submittedName>
</protein>
<evidence type="ECO:0000313" key="1">
    <source>
        <dbReference type="EMBL" id="MBN3554710.1"/>
    </source>
</evidence>
<dbReference type="RefSeq" id="WP_205725721.1">
    <property type="nucleotide sequence ID" value="NZ_JAFHKR010000039.1"/>
</dbReference>
<keyword evidence="2" id="KW-1185">Reference proteome</keyword>
<organism evidence="1 2">
    <name type="scientific">Fictibacillus nanhaiensis</name>
    <dbReference type="NCBI Taxonomy" id="742169"/>
    <lineage>
        <taxon>Bacteria</taxon>
        <taxon>Bacillati</taxon>
        <taxon>Bacillota</taxon>
        <taxon>Bacilli</taxon>
        <taxon>Bacillales</taxon>
        <taxon>Fictibacillaceae</taxon>
        <taxon>Fictibacillus</taxon>
    </lineage>
</organism>
<proteinExistence type="predicted"/>
<accession>A0ABS2ZRQ5</accession>
<dbReference type="EMBL" id="JAFHKR010000039">
    <property type="protein sequence ID" value="MBN3554710.1"/>
    <property type="molecule type" value="Genomic_DNA"/>
</dbReference>
<evidence type="ECO:0000313" key="2">
    <source>
        <dbReference type="Proteomes" id="UP001296923"/>
    </source>
</evidence>
<reference evidence="1 2" key="1">
    <citation type="submission" date="2021-01" db="EMBL/GenBank/DDBJ databases">
        <title>Genome Sequencing of Type Strains.</title>
        <authorList>
            <person name="Lemaire J.F."/>
            <person name="Inderbitzin P."/>
            <person name="Collins S.B."/>
            <person name="Wespe N."/>
            <person name="Knight-Connoni V."/>
        </authorList>
    </citation>
    <scope>NUCLEOTIDE SEQUENCE [LARGE SCALE GENOMIC DNA]</scope>
    <source>
        <strain evidence="1 2">DSM 23009</strain>
    </source>
</reference>